<name>A0A8J3JLR5_9ACTN</name>
<dbReference type="Proteomes" id="UP000601223">
    <property type="component" value="Unassembled WGS sequence"/>
</dbReference>
<evidence type="ECO:0000256" key="1">
    <source>
        <dbReference type="SAM" id="MobiDB-lite"/>
    </source>
</evidence>
<feature type="compositionally biased region" description="Basic and acidic residues" evidence="1">
    <location>
        <begin position="45"/>
        <end position="62"/>
    </location>
</feature>
<dbReference type="EMBL" id="BONF01000026">
    <property type="protein sequence ID" value="GIF82981.1"/>
    <property type="molecule type" value="Genomic_DNA"/>
</dbReference>
<evidence type="ECO:0000313" key="2">
    <source>
        <dbReference type="EMBL" id="GIF82981.1"/>
    </source>
</evidence>
<dbReference type="AlphaFoldDB" id="A0A8J3JLR5"/>
<comment type="caution">
    <text evidence="2">The sequence shown here is derived from an EMBL/GenBank/DDBJ whole genome shotgun (WGS) entry which is preliminary data.</text>
</comment>
<organism evidence="2 3">
    <name type="scientific">Catellatospora bangladeshensis</name>
    <dbReference type="NCBI Taxonomy" id="310355"/>
    <lineage>
        <taxon>Bacteria</taxon>
        <taxon>Bacillati</taxon>
        <taxon>Actinomycetota</taxon>
        <taxon>Actinomycetes</taxon>
        <taxon>Micromonosporales</taxon>
        <taxon>Micromonosporaceae</taxon>
        <taxon>Catellatospora</taxon>
    </lineage>
</organism>
<reference evidence="2 3" key="1">
    <citation type="submission" date="2021-01" db="EMBL/GenBank/DDBJ databases">
        <title>Whole genome shotgun sequence of Catellatospora bangladeshensis NBRC 107357.</title>
        <authorList>
            <person name="Komaki H."/>
            <person name="Tamura T."/>
        </authorList>
    </citation>
    <scope>NUCLEOTIDE SEQUENCE [LARGE SCALE GENOMIC DNA]</scope>
    <source>
        <strain evidence="2 3">NBRC 107357</strain>
    </source>
</reference>
<gene>
    <name evidence="2" type="ORF">Cba03nite_43300</name>
</gene>
<feature type="region of interest" description="Disordered" evidence="1">
    <location>
        <begin position="29"/>
        <end position="62"/>
    </location>
</feature>
<evidence type="ECO:0000313" key="3">
    <source>
        <dbReference type="Proteomes" id="UP000601223"/>
    </source>
</evidence>
<accession>A0A8J3JLR5</accession>
<keyword evidence="3" id="KW-1185">Reference proteome</keyword>
<sequence>MQDRLDQLGDPLQQVLALVDLKLGGTAYGTDRHPISVSRSPDPARLGHDQARAMRQDGMTRA</sequence>
<protein>
    <submittedName>
        <fullName evidence="2">Uncharacterized protein</fullName>
    </submittedName>
</protein>
<proteinExistence type="predicted"/>